<accession>A0A8T4GHX8</accession>
<dbReference type="SUPFAM" id="SSF52540">
    <property type="entry name" value="P-loop containing nucleoside triphosphate hydrolases"/>
    <property type="match status" value="1"/>
</dbReference>
<gene>
    <name evidence="1" type="ORF">J2751_002922</name>
</gene>
<dbReference type="InterPro" id="IPR027417">
    <property type="entry name" value="P-loop_NTPase"/>
</dbReference>
<keyword evidence="2" id="KW-1185">Reference proteome</keyword>
<protein>
    <submittedName>
        <fullName evidence="1">Uncharacterized protein</fullName>
    </submittedName>
</protein>
<dbReference type="Proteomes" id="UP000823588">
    <property type="component" value="Unassembled WGS sequence"/>
</dbReference>
<reference evidence="1" key="1">
    <citation type="submission" date="2021-03" db="EMBL/GenBank/DDBJ databases">
        <title>Genomic Encyclopedia of Type Strains, Phase IV (KMG-IV): sequencing the most valuable type-strain genomes for metagenomic binning, comparative biology and taxonomic classification.</title>
        <authorList>
            <person name="Goeker M."/>
        </authorList>
    </citation>
    <scope>NUCLEOTIDE SEQUENCE</scope>
    <source>
        <strain evidence="1">DSM 23564</strain>
    </source>
</reference>
<evidence type="ECO:0000313" key="1">
    <source>
        <dbReference type="EMBL" id="MBP1923876.1"/>
    </source>
</evidence>
<sequence length="252" mass="27894">MEIRASNHRSKRDLTTHRIGFFGERGVGKTTVSVLVADRLSDRGRVVVSGEASNVVDDRPTGRRPARAGLETEWAIRDADVGVEPFERSSDEVDTAFVVATPETLGSVSAYERVADRTDTDLFLIVTRFTEADREAIREFDGPELAEYFYEDEGIDAALAAGEAPSLEEWTVEAILVESLQPERFEFDTALDALETGTRSIVNVEVGEEVAVAGIVRTFRSRGFLADFFDCNCRCHDGHVIARSPSGDHRHR</sequence>
<dbReference type="OrthoDB" id="201804at2157"/>
<dbReference type="EMBL" id="JAGGKQ010000033">
    <property type="protein sequence ID" value="MBP1923876.1"/>
    <property type="molecule type" value="Genomic_DNA"/>
</dbReference>
<organism evidence="1 2">
    <name type="scientific">Halorubrum alkaliphilum</name>
    <dbReference type="NCBI Taxonomy" id="261290"/>
    <lineage>
        <taxon>Archaea</taxon>
        <taxon>Methanobacteriati</taxon>
        <taxon>Methanobacteriota</taxon>
        <taxon>Stenosarchaea group</taxon>
        <taxon>Halobacteria</taxon>
        <taxon>Halobacteriales</taxon>
        <taxon>Haloferacaceae</taxon>
        <taxon>Halorubrum</taxon>
    </lineage>
</organism>
<name>A0A8T4GHX8_9EURY</name>
<evidence type="ECO:0000313" key="2">
    <source>
        <dbReference type="Proteomes" id="UP000823588"/>
    </source>
</evidence>
<dbReference type="RefSeq" id="WP_209486957.1">
    <property type="nucleotide sequence ID" value="NZ_JAGGKQ010000033.1"/>
</dbReference>
<proteinExistence type="predicted"/>
<dbReference type="AlphaFoldDB" id="A0A8T4GHX8"/>
<comment type="caution">
    <text evidence="1">The sequence shown here is derived from an EMBL/GenBank/DDBJ whole genome shotgun (WGS) entry which is preliminary data.</text>
</comment>